<comment type="caution">
    <text evidence="5">The sequence shown here is derived from an EMBL/GenBank/DDBJ whole genome shotgun (WGS) entry which is preliminary data.</text>
</comment>
<gene>
    <name evidence="5" type="ORF">QWE_19458</name>
</gene>
<dbReference type="Pfam" id="PF01590">
    <property type="entry name" value="GAF"/>
    <property type="match status" value="1"/>
</dbReference>
<dbReference type="PATRIC" id="fig|1156935.5.peg.3960"/>
<dbReference type="SUPFAM" id="SSF55874">
    <property type="entry name" value="ATPase domain of HSP90 chaperone/DNA topoisomerase II/histidine kinase"/>
    <property type="match status" value="1"/>
</dbReference>
<feature type="domain" description="Histidine kinase/HSP90-like ATPase" evidence="4">
    <location>
        <begin position="312"/>
        <end position="405"/>
    </location>
</feature>
<evidence type="ECO:0000256" key="1">
    <source>
        <dbReference type="ARBA" id="ARBA00022679"/>
    </source>
</evidence>
<dbReference type="InterPro" id="IPR029016">
    <property type="entry name" value="GAF-like_dom_sf"/>
</dbReference>
<dbReference type="SUPFAM" id="SSF55781">
    <property type="entry name" value="GAF domain-like"/>
    <property type="match status" value="1"/>
</dbReference>
<evidence type="ECO:0000256" key="3">
    <source>
        <dbReference type="ARBA" id="ARBA00023012"/>
    </source>
</evidence>
<dbReference type="InterPro" id="IPR003594">
    <property type="entry name" value="HATPase_dom"/>
</dbReference>
<evidence type="ECO:0000259" key="4">
    <source>
        <dbReference type="SMART" id="SM00387"/>
    </source>
</evidence>
<name>K2PY80_9HYPH</name>
<sequence length="415" mass="45736">MMLKIAPSALLDHYLGISRLLAGQLDFRSAIKAVGMEVSHIVPHDHLDVCITMVNGLYHTAYETGLDTFWGQTTPAPVASSPIRTLLWGEIDFLLTADAQLETRYHVDTPFTRPIFEHNLRSRIHVPLKVGGEVIGALSCSSHQVDFYSSQDVENAQSIADLLSPYFFALRAAEQAKQSAIIEAEARAREEGLRLGALNLTEALESERQRIGMDLHDQTLADLTRLSRRVDRMMQEKDLSGEMLEPVARSLQQCMQNLREIIEEAKPAVLQLFGFAHAIENHLDRAVRDQGASLSWRLVDDSDGVIDLLDQTVRIALFRITQEAINNAVRHAQASDLEVRLRASNCAVVVEVADDGRGLSRGGRGEGGGIDNMMTRARLISAKFTIGANREGEGTTVRVQLPLPLQAMAAKGDDA</sequence>
<accession>K2PY80</accession>
<dbReference type="STRING" id="1156935.QWE_19458"/>
<dbReference type="Gene3D" id="3.30.450.40">
    <property type="match status" value="1"/>
</dbReference>
<dbReference type="EMBL" id="ALJF01000016">
    <property type="protein sequence ID" value="EKF57705.1"/>
    <property type="molecule type" value="Genomic_DNA"/>
</dbReference>
<dbReference type="SMART" id="SM00387">
    <property type="entry name" value="HATPase_c"/>
    <property type="match status" value="1"/>
</dbReference>
<keyword evidence="2 5" id="KW-0418">Kinase</keyword>
<dbReference type="eggNOG" id="COG2203">
    <property type="taxonomic scope" value="Bacteria"/>
</dbReference>
<protein>
    <submittedName>
        <fullName evidence="5">Putative signal transduction histidine kinase</fullName>
    </submittedName>
</protein>
<dbReference type="Proteomes" id="UP000007123">
    <property type="component" value="Unassembled WGS sequence"/>
</dbReference>
<dbReference type="GO" id="GO:0016301">
    <property type="term" value="F:kinase activity"/>
    <property type="evidence" value="ECO:0007669"/>
    <property type="project" value="UniProtKB-KW"/>
</dbReference>
<dbReference type="InterPro" id="IPR003018">
    <property type="entry name" value="GAF"/>
</dbReference>
<dbReference type="GO" id="GO:0000160">
    <property type="term" value="P:phosphorelay signal transduction system"/>
    <property type="evidence" value="ECO:0007669"/>
    <property type="project" value="UniProtKB-KW"/>
</dbReference>
<keyword evidence="3" id="KW-0902">Two-component regulatory system</keyword>
<dbReference type="CDD" id="cd16917">
    <property type="entry name" value="HATPase_UhpB-NarQ-NarX-like"/>
    <property type="match status" value="1"/>
</dbReference>
<evidence type="ECO:0000313" key="6">
    <source>
        <dbReference type="Proteomes" id="UP000007123"/>
    </source>
</evidence>
<dbReference type="PANTHER" id="PTHR24421">
    <property type="entry name" value="NITRATE/NITRITE SENSOR PROTEIN NARX-RELATED"/>
    <property type="match status" value="1"/>
</dbReference>
<dbReference type="Pfam" id="PF02518">
    <property type="entry name" value="HATPase_c"/>
    <property type="match status" value="1"/>
</dbReference>
<dbReference type="Gene3D" id="3.30.565.10">
    <property type="entry name" value="Histidine kinase-like ATPase, C-terminal domain"/>
    <property type="match status" value="1"/>
</dbReference>
<dbReference type="AlphaFoldDB" id="K2PY80"/>
<reference evidence="5 6" key="1">
    <citation type="journal article" date="2012" name="J. Bacteriol.">
        <title>Draft Genome Sequence of Agrobacterium albertimagni Strain AOL15.</title>
        <authorList>
            <person name="Trimble W.L."/>
            <person name="Phung le T."/>
            <person name="Meyer F."/>
            <person name="Gilbert J.A."/>
            <person name="Silver S."/>
        </authorList>
    </citation>
    <scope>NUCLEOTIDE SEQUENCE [LARGE SCALE GENOMIC DNA]</scope>
    <source>
        <strain evidence="5 6">AOL15</strain>
    </source>
</reference>
<organism evidence="5 6">
    <name type="scientific">Agrobacterium albertimagni AOL15</name>
    <dbReference type="NCBI Taxonomy" id="1156935"/>
    <lineage>
        <taxon>Bacteria</taxon>
        <taxon>Pseudomonadati</taxon>
        <taxon>Pseudomonadota</taxon>
        <taxon>Alphaproteobacteria</taxon>
        <taxon>Hyphomicrobiales</taxon>
        <taxon>Rhizobiaceae</taxon>
        <taxon>Rhizobium/Agrobacterium group</taxon>
        <taxon>Agrobacterium</taxon>
    </lineage>
</organism>
<keyword evidence="1" id="KW-0808">Transferase</keyword>
<dbReference type="InterPro" id="IPR050482">
    <property type="entry name" value="Sensor_HK_TwoCompSys"/>
</dbReference>
<evidence type="ECO:0000313" key="5">
    <source>
        <dbReference type="EMBL" id="EKF57705.1"/>
    </source>
</evidence>
<evidence type="ECO:0000256" key="2">
    <source>
        <dbReference type="ARBA" id="ARBA00022777"/>
    </source>
</evidence>
<proteinExistence type="predicted"/>
<dbReference type="eggNOG" id="COG4585">
    <property type="taxonomic scope" value="Bacteria"/>
</dbReference>
<dbReference type="InterPro" id="IPR036890">
    <property type="entry name" value="HATPase_C_sf"/>
</dbReference>
<keyword evidence="6" id="KW-1185">Reference proteome</keyword>